<evidence type="ECO:0000256" key="2">
    <source>
        <dbReference type="ARBA" id="ARBA00022801"/>
    </source>
</evidence>
<dbReference type="Pfam" id="PF00293">
    <property type="entry name" value="NUDIX"/>
    <property type="match status" value="1"/>
</dbReference>
<gene>
    <name evidence="4" type="ORF">CYJ26_06885</name>
</gene>
<dbReference type="InterPro" id="IPR000086">
    <property type="entry name" value="NUDIX_hydrolase_dom"/>
</dbReference>
<evidence type="ECO:0000256" key="1">
    <source>
        <dbReference type="ARBA" id="ARBA00001946"/>
    </source>
</evidence>
<dbReference type="CDD" id="cd18879">
    <property type="entry name" value="NUDIX_Hydrolase"/>
    <property type="match status" value="1"/>
</dbReference>
<dbReference type="PANTHER" id="PTHR43046:SF16">
    <property type="entry name" value="ADP-RIBOSE PYROPHOSPHATASE YJHB-RELATED"/>
    <property type="match status" value="1"/>
</dbReference>
<dbReference type="EMBL" id="PKHA01000006">
    <property type="protein sequence ID" value="PKY98543.1"/>
    <property type="molecule type" value="Genomic_DNA"/>
</dbReference>
<keyword evidence="2" id="KW-0378">Hydrolase</keyword>
<evidence type="ECO:0000313" key="4">
    <source>
        <dbReference type="EMBL" id="PKY98543.1"/>
    </source>
</evidence>
<dbReference type="GO" id="GO:0016787">
    <property type="term" value="F:hydrolase activity"/>
    <property type="evidence" value="ECO:0007669"/>
    <property type="project" value="UniProtKB-KW"/>
</dbReference>
<dbReference type="Proteomes" id="UP000234778">
    <property type="component" value="Unassembled WGS sequence"/>
</dbReference>
<dbReference type="RefSeq" id="WP_006547973.1">
    <property type="nucleotide sequence ID" value="NZ_CP136961.1"/>
</dbReference>
<dbReference type="PROSITE" id="PS51462">
    <property type="entry name" value="NUDIX"/>
    <property type="match status" value="1"/>
</dbReference>
<name>A0A2I1KSE2_9ACTO</name>
<comment type="cofactor">
    <cofactor evidence="1">
        <name>Mg(2+)</name>
        <dbReference type="ChEBI" id="CHEBI:18420"/>
    </cofactor>
</comment>
<evidence type="ECO:0000259" key="3">
    <source>
        <dbReference type="PROSITE" id="PS51462"/>
    </source>
</evidence>
<dbReference type="SUPFAM" id="SSF55811">
    <property type="entry name" value="Nudix"/>
    <property type="match status" value="1"/>
</dbReference>
<evidence type="ECO:0000313" key="5">
    <source>
        <dbReference type="Proteomes" id="UP000234778"/>
    </source>
</evidence>
<sequence length="164" mass="17319">MPTPDFIVSLRAKIGHDQLWLPGVSVVVTDPEGRVLLGRRSDTGLWAVVSGIPEPGEQPAVAALRECEEETGVVPEILGVIAVEAEKPSQFPNGDRCVFMSIDFVARVDAAGAAASRVGDEESTAVGWFDPGCLPEPIADSARRRIAAAQAWLANPAAGAHFHL</sequence>
<accession>A0A2I1KSE2</accession>
<dbReference type="InterPro" id="IPR015797">
    <property type="entry name" value="NUDIX_hydrolase-like_dom_sf"/>
</dbReference>
<dbReference type="AlphaFoldDB" id="A0A2I1KSE2"/>
<reference evidence="4 5" key="1">
    <citation type="submission" date="2017-12" db="EMBL/GenBank/DDBJ databases">
        <title>Phylogenetic diversity of female urinary microbiome.</title>
        <authorList>
            <person name="Thomas-White K."/>
            <person name="Wolfe A.J."/>
        </authorList>
    </citation>
    <scope>NUCLEOTIDE SEQUENCE [LARGE SCALE GENOMIC DNA]</scope>
    <source>
        <strain evidence="4 5">UMB0319</strain>
    </source>
</reference>
<proteinExistence type="predicted"/>
<protein>
    <submittedName>
        <fullName evidence="4">NUDIX domain-containing protein</fullName>
    </submittedName>
</protein>
<dbReference type="GeneID" id="81708656"/>
<organism evidence="4 5">
    <name type="scientific">Actinomyces urogenitalis</name>
    <dbReference type="NCBI Taxonomy" id="103621"/>
    <lineage>
        <taxon>Bacteria</taxon>
        <taxon>Bacillati</taxon>
        <taxon>Actinomycetota</taxon>
        <taxon>Actinomycetes</taxon>
        <taxon>Actinomycetales</taxon>
        <taxon>Actinomycetaceae</taxon>
        <taxon>Actinomyces</taxon>
    </lineage>
</organism>
<dbReference type="Gene3D" id="3.90.79.10">
    <property type="entry name" value="Nucleoside Triphosphate Pyrophosphohydrolase"/>
    <property type="match status" value="1"/>
</dbReference>
<feature type="domain" description="Nudix hydrolase" evidence="3">
    <location>
        <begin position="19"/>
        <end position="154"/>
    </location>
</feature>
<dbReference type="PANTHER" id="PTHR43046">
    <property type="entry name" value="GDP-MANNOSE MANNOSYL HYDROLASE"/>
    <property type="match status" value="1"/>
</dbReference>
<comment type="caution">
    <text evidence="4">The sequence shown here is derived from an EMBL/GenBank/DDBJ whole genome shotgun (WGS) entry which is preliminary data.</text>
</comment>